<evidence type="ECO:0000313" key="2">
    <source>
        <dbReference type="Proteomes" id="UP000254260"/>
    </source>
</evidence>
<dbReference type="RefSeq" id="WP_115292691.1">
    <property type="nucleotide sequence ID" value="NZ_UGUU01000002.1"/>
</dbReference>
<proteinExistence type="predicted"/>
<name>A0A379PRQ8_ECTME</name>
<reference evidence="1 2" key="1">
    <citation type="submission" date="2018-06" db="EMBL/GenBank/DDBJ databases">
        <authorList>
            <consortium name="Pathogen Informatics"/>
            <person name="Doyle S."/>
        </authorList>
    </citation>
    <scope>NUCLEOTIDE SEQUENCE [LARGE SCALE GENOMIC DNA]</scope>
    <source>
        <strain evidence="1 2">NCTC10899</strain>
    </source>
</reference>
<gene>
    <name evidence="1" type="ORF">NCTC10899_05073</name>
</gene>
<dbReference type="Proteomes" id="UP000254260">
    <property type="component" value="Unassembled WGS sequence"/>
</dbReference>
<dbReference type="AlphaFoldDB" id="A0A379PRQ8"/>
<accession>A0A379PRQ8</accession>
<evidence type="ECO:0000313" key="1">
    <source>
        <dbReference type="EMBL" id="SUE95832.1"/>
    </source>
</evidence>
<protein>
    <submittedName>
        <fullName evidence="1">Uncharacterized protein</fullName>
    </submittedName>
</protein>
<sequence>MYRYTPIDLPTLATANVALPKRIDWNLLSFNDAVGTASSILNVVELKDPSASYEASFISCTHNEGKSWESLFIPLDAEGNNGVSVTWWNRNRGLNGQVNVKLSSVSDYYNTVASKAVYKGYEVVAYVGRDRGFTRRQAFVDELANREKSSSPVIAMSRSDMTEISSMPGWREHVGEQMAKALYNHPATIQFFQRLKQKSLLGQTIRDMGTVIENSKHAEMMTAFRETLADLTAMNRTDDFAKGEVYPAREDEKPKAAPKKTELYQAWGAFG</sequence>
<organism evidence="1 2">
    <name type="scientific">Ectopseudomonas mendocina</name>
    <name type="common">Pseudomonas mendocina</name>
    <dbReference type="NCBI Taxonomy" id="300"/>
    <lineage>
        <taxon>Bacteria</taxon>
        <taxon>Pseudomonadati</taxon>
        <taxon>Pseudomonadota</taxon>
        <taxon>Gammaproteobacteria</taxon>
        <taxon>Pseudomonadales</taxon>
        <taxon>Pseudomonadaceae</taxon>
        <taxon>Ectopseudomonas</taxon>
    </lineage>
</organism>
<dbReference type="EMBL" id="UGUU01000002">
    <property type="protein sequence ID" value="SUE95832.1"/>
    <property type="molecule type" value="Genomic_DNA"/>
</dbReference>